<feature type="transmembrane region" description="Helical" evidence="8">
    <location>
        <begin position="935"/>
        <end position="957"/>
    </location>
</feature>
<dbReference type="GO" id="GO:0016020">
    <property type="term" value="C:membrane"/>
    <property type="evidence" value="ECO:0007669"/>
    <property type="project" value="UniProtKB-SubCell"/>
</dbReference>
<dbReference type="InterPro" id="IPR000595">
    <property type="entry name" value="cNMP-bd_dom"/>
</dbReference>
<feature type="domain" description="FHA" evidence="9">
    <location>
        <begin position="280"/>
        <end position="329"/>
    </location>
</feature>
<accession>A0A8T7M8D4</accession>
<dbReference type="InterPro" id="IPR050503">
    <property type="entry name" value="cAMP-dep_PK_reg_su-like"/>
</dbReference>
<dbReference type="Pfam" id="PF00027">
    <property type="entry name" value="cNMP_binding"/>
    <property type="match status" value="3"/>
</dbReference>
<evidence type="ECO:0000259" key="10">
    <source>
        <dbReference type="PROSITE" id="PS50042"/>
    </source>
</evidence>
<feature type="transmembrane region" description="Helical" evidence="8">
    <location>
        <begin position="1036"/>
        <end position="1058"/>
    </location>
</feature>
<keyword evidence="5 8" id="KW-1133">Transmembrane helix</keyword>
<dbReference type="CDD" id="cd05709">
    <property type="entry name" value="S2P-M50"/>
    <property type="match status" value="1"/>
</dbReference>
<comment type="cofactor">
    <cofactor evidence="1">
        <name>Zn(2+)</name>
        <dbReference type="ChEBI" id="CHEBI:29105"/>
    </cofactor>
</comment>
<comment type="subcellular location">
    <subcellularLocation>
        <location evidence="2">Membrane</location>
        <topology evidence="2">Multi-pass membrane protein</topology>
    </subcellularLocation>
</comment>
<keyword evidence="14" id="KW-1185">Reference proteome</keyword>
<dbReference type="RefSeq" id="WP_341470053.1">
    <property type="nucleotide sequence ID" value="NZ_CP128400.1"/>
</dbReference>
<evidence type="ECO:0000313" key="11">
    <source>
        <dbReference type="EMBL" id="NWJ48212.1"/>
    </source>
</evidence>
<dbReference type="SUPFAM" id="SSF51206">
    <property type="entry name" value="cAMP-binding domain-like"/>
    <property type="match status" value="3"/>
</dbReference>
<dbReference type="CDD" id="cd00060">
    <property type="entry name" value="FHA"/>
    <property type="match status" value="3"/>
</dbReference>
<dbReference type="InterPro" id="IPR008915">
    <property type="entry name" value="Peptidase_M50"/>
</dbReference>
<feature type="transmembrane region" description="Helical" evidence="8">
    <location>
        <begin position="1002"/>
        <end position="1024"/>
    </location>
</feature>
<dbReference type="GO" id="GO:0006508">
    <property type="term" value="P:proteolysis"/>
    <property type="evidence" value="ECO:0007669"/>
    <property type="project" value="InterPro"/>
</dbReference>
<dbReference type="PROSITE" id="PS50042">
    <property type="entry name" value="CNMP_BINDING_3"/>
    <property type="match status" value="3"/>
</dbReference>
<evidence type="ECO:0000256" key="1">
    <source>
        <dbReference type="ARBA" id="ARBA00001947"/>
    </source>
</evidence>
<feature type="region of interest" description="Disordered" evidence="7">
    <location>
        <begin position="1208"/>
        <end position="1229"/>
    </location>
</feature>
<dbReference type="InterPro" id="IPR018490">
    <property type="entry name" value="cNMP-bd_dom_sf"/>
</dbReference>
<feature type="domain" description="Cyclic nucleotide-binding" evidence="10">
    <location>
        <begin position="674"/>
        <end position="777"/>
    </location>
</feature>
<dbReference type="AlphaFoldDB" id="A0A8T7M8D4"/>
<dbReference type="InterPro" id="IPR008984">
    <property type="entry name" value="SMAD_FHA_dom_sf"/>
</dbReference>
<feature type="transmembrane region" description="Helical" evidence="8">
    <location>
        <begin position="1135"/>
        <end position="1158"/>
    </location>
</feature>
<dbReference type="Gene3D" id="2.60.200.20">
    <property type="match status" value="3"/>
</dbReference>
<evidence type="ECO:0000256" key="3">
    <source>
        <dbReference type="ARBA" id="ARBA00007931"/>
    </source>
</evidence>
<feature type="transmembrane region" description="Helical" evidence="8">
    <location>
        <begin position="969"/>
        <end position="990"/>
    </location>
</feature>
<organism evidence="11 13">
    <name type="scientific">Candidatus Chlorohelix allophototropha</name>
    <dbReference type="NCBI Taxonomy" id="3003348"/>
    <lineage>
        <taxon>Bacteria</taxon>
        <taxon>Bacillati</taxon>
        <taxon>Chloroflexota</taxon>
        <taxon>Chloroflexia</taxon>
        <taxon>Candidatus Chloroheliales</taxon>
        <taxon>Candidatus Chloroheliaceae</taxon>
        <taxon>Candidatus Chlorohelix</taxon>
    </lineage>
</organism>
<dbReference type="Proteomes" id="UP000521676">
    <property type="component" value="Unassembled WGS sequence"/>
</dbReference>
<dbReference type="PANTHER" id="PTHR11635:SF152">
    <property type="entry name" value="CAMP-DEPENDENT PROTEIN KINASE TYPE I REGULATORY SUBUNIT-RELATED"/>
    <property type="match status" value="1"/>
</dbReference>
<proteinExistence type="inferred from homology"/>
<feature type="domain" description="FHA" evidence="9">
    <location>
        <begin position="35"/>
        <end position="87"/>
    </location>
</feature>
<reference evidence="12" key="2">
    <citation type="journal article" date="2024" name="Nature">
        <title>Anoxygenic phototroph of the Chloroflexota uses a type I reaction centre.</title>
        <authorList>
            <person name="Tsuji J.M."/>
            <person name="Shaw N.A."/>
            <person name="Nagashima S."/>
            <person name="Venkiteswaran J.J."/>
            <person name="Schiff S.L."/>
            <person name="Watanabe T."/>
            <person name="Fukui M."/>
            <person name="Hanada S."/>
            <person name="Tank M."/>
            <person name="Neufeld J.D."/>
        </authorList>
    </citation>
    <scope>NUCLEOTIDE SEQUENCE</scope>
    <source>
        <strain evidence="12">L227-S17</strain>
    </source>
</reference>
<keyword evidence="4 8" id="KW-0812">Transmembrane</keyword>
<feature type="domain" description="Cyclic nucleotide-binding" evidence="10">
    <location>
        <begin position="543"/>
        <end position="651"/>
    </location>
</feature>
<dbReference type="GO" id="GO:0005829">
    <property type="term" value="C:cytosol"/>
    <property type="evidence" value="ECO:0007669"/>
    <property type="project" value="TreeGrafter"/>
</dbReference>
<dbReference type="Pfam" id="PF00498">
    <property type="entry name" value="FHA"/>
    <property type="match status" value="3"/>
</dbReference>
<dbReference type="Pfam" id="PF02163">
    <property type="entry name" value="Peptidase_M50"/>
    <property type="match status" value="1"/>
</dbReference>
<feature type="transmembrane region" description="Helical" evidence="8">
    <location>
        <begin position="1178"/>
        <end position="1198"/>
    </location>
</feature>
<dbReference type="InterPro" id="IPR014710">
    <property type="entry name" value="RmlC-like_jellyroll"/>
</dbReference>
<gene>
    <name evidence="11" type="ORF">HXX08_20345</name>
    <name evidence="12" type="ORF">OZ401_003752</name>
</gene>
<evidence type="ECO:0000313" key="14">
    <source>
        <dbReference type="Proteomes" id="UP001431572"/>
    </source>
</evidence>
<comment type="similarity">
    <text evidence="3">Belongs to the peptidase M50B family.</text>
</comment>
<evidence type="ECO:0000256" key="2">
    <source>
        <dbReference type="ARBA" id="ARBA00004141"/>
    </source>
</evidence>
<dbReference type="EMBL" id="JACATZ010000003">
    <property type="protein sequence ID" value="NWJ48212.1"/>
    <property type="molecule type" value="Genomic_DNA"/>
</dbReference>
<dbReference type="Gene3D" id="2.60.120.10">
    <property type="entry name" value="Jelly Rolls"/>
    <property type="match status" value="3"/>
</dbReference>
<evidence type="ECO:0000256" key="5">
    <source>
        <dbReference type="ARBA" id="ARBA00022989"/>
    </source>
</evidence>
<dbReference type="EMBL" id="CP128400">
    <property type="protein sequence ID" value="WJW68148.1"/>
    <property type="molecule type" value="Genomic_DNA"/>
</dbReference>
<evidence type="ECO:0000256" key="4">
    <source>
        <dbReference type="ARBA" id="ARBA00022692"/>
    </source>
</evidence>
<dbReference type="GO" id="GO:0005952">
    <property type="term" value="C:cAMP-dependent protein kinase complex"/>
    <property type="evidence" value="ECO:0007669"/>
    <property type="project" value="InterPro"/>
</dbReference>
<evidence type="ECO:0000313" key="13">
    <source>
        <dbReference type="Proteomes" id="UP000521676"/>
    </source>
</evidence>
<dbReference type="Proteomes" id="UP001431572">
    <property type="component" value="Chromosome 2"/>
</dbReference>
<dbReference type="SMART" id="SM00100">
    <property type="entry name" value="cNMP"/>
    <property type="match status" value="3"/>
</dbReference>
<keyword evidence="6 8" id="KW-0472">Membrane</keyword>
<dbReference type="CDD" id="cd00038">
    <property type="entry name" value="CAP_ED"/>
    <property type="match status" value="3"/>
</dbReference>
<sequence>MAEVAPQTPHLRILNGPQQGTCIPLDFNALAITPFVIGRAPDSNFLLQDPTNRVSRHHSEFAWRKEDEVLTLRDTSSNGTYLNGQQIGSLMPLFPGDIIGCGSIQLLFFVPVDGIKTLLAQLPDEKHMPEDTWPGVARLDVLVSDARNLRVGSFIRLIPTHPLSIGRFGDNDLQLLDEDVSRSHAEIRWISNGYVLRDLGAANPTYINDVALDAPRRLQDGDTINIRGSEFSYRASRVPYQVSTKLEAVKITSQRLRFALDHSQLHLGARFLGLPRDRQVQIGRSESNDLRLLDPYVSKRHAILVYESGRYVLTDLGTSNGVLVNGQDIKRPIALNGGDRLKIGQFEFIFEDYEPSREDGQTVMLRSGQPVTLEMADSTQTIADSGSPDVAGMQAVKEEKNLHPLRKIPPFDELDDELFKQLQPYFKQVTYNSEQEIAREGQGKGAFFAVLSGYITISRALNERRDERLVLAEIGPGAIYGERTIFANQPFVNRLVARTRVEALRLEESDFVRTFSNNPKILSFFQQQVATYSTATWLRGTILMRTLSDRTIRDLAARMRYRSFKPGELIGEKDKPCDQFFLIVGGEATAFTVNSKGTEQVIAELEEGDTFGDGIASEGETYPVTVRARKLVDAYALAKADFETVLSQSADPVANLGAELLGLPLGAVLNRISPFTTMPPQLVAQIAARMKVKKFPKGRVIFKEGERADAFYIIRKGQIELSFQTRSGENRTDMTIGPGQFFGETALSDNPTRTNTCHAVEEVQLLTLYRPQFEEVLKLGGNYALGQYFAKGISKRYRPKRVADWSITEQTNAMGETQHLLSKGEDYFKLSEGGYFLWQLMDGDNSINDLALSYFMEFKSLDLEGVSNLVGQLQAAGFLEVPKVDERLLGEKQGKERSIIGKLWQPIFRTLTYTTEIKNVDGFFTGLYRYFGRVFFWKPLVFLFALIVLAGTAAFVWKGGLSALVQPPIALFATGLWWILILVLLFNFFIHEIAHGLACKHFGRKVMGVGVGWNLVGPVFLVDTNQIWLEKRWPRIVVNLAGPLTNILFCNICFLWLFLVSESDTHTRDALFQLGVIAFTLAYINLNPLVEGDGYYALMDWVEIPSLRKKALVHVRRRLTRKPDVRHYTQREKRIFNWFVAFIPIYLLVIMAQFIFWLGGITIALLHNSLNFDSDTSLWLGVGLAVIVTLLMAIPMFGELFVISAAGSGDDEDDTVRTGSARGGRRQNR</sequence>
<dbReference type="InterPro" id="IPR000253">
    <property type="entry name" value="FHA_dom"/>
</dbReference>
<feature type="domain" description="Cyclic nucleotide-binding" evidence="10">
    <location>
        <begin position="410"/>
        <end position="532"/>
    </location>
</feature>
<evidence type="ECO:0000259" key="9">
    <source>
        <dbReference type="PROSITE" id="PS50006"/>
    </source>
</evidence>
<evidence type="ECO:0000256" key="7">
    <source>
        <dbReference type="SAM" id="MobiDB-lite"/>
    </source>
</evidence>
<evidence type="ECO:0000256" key="6">
    <source>
        <dbReference type="ARBA" id="ARBA00023136"/>
    </source>
</evidence>
<dbReference type="PANTHER" id="PTHR11635">
    <property type="entry name" value="CAMP-DEPENDENT PROTEIN KINASE REGULATORY CHAIN"/>
    <property type="match status" value="1"/>
</dbReference>
<reference evidence="11 13" key="1">
    <citation type="submission" date="2020-06" db="EMBL/GenBank/DDBJ databases">
        <title>Anoxygenic phototrophic Chloroflexota member uses a Type I reaction center.</title>
        <authorList>
            <person name="Tsuji J.M."/>
            <person name="Shaw N.A."/>
            <person name="Nagashima S."/>
            <person name="Venkiteswaran J."/>
            <person name="Schiff S.L."/>
            <person name="Hanada S."/>
            <person name="Tank M."/>
            <person name="Neufeld J.D."/>
        </authorList>
    </citation>
    <scope>NUCLEOTIDE SEQUENCE [LARGE SCALE GENOMIC DNA]</scope>
    <source>
        <strain evidence="11">L227-S17</strain>
    </source>
</reference>
<dbReference type="SUPFAM" id="SSF49879">
    <property type="entry name" value="SMAD/FHA domain"/>
    <property type="match status" value="3"/>
</dbReference>
<feature type="transmembrane region" description="Helical" evidence="8">
    <location>
        <begin position="1070"/>
        <end position="1090"/>
    </location>
</feature>
<evidence type="ECO:0000313" key="12">
    <source>
        <dbReference type="EMBL" id="WJW68148.1"/>
    </source>
</evidence>
<dbReference type="SMART" id="SM00240">
    <property type="entry name" value="FHA"/>
    <property type="match status" value="3"/>
</dbReference>
<dbReference type="PROSITE" id="PS50006">
    <property type="entry name" value="FHA_DOMAIN"/>
    <property type="match status" value="3"/>
</dbReference>
<protein>
    <submittedName>
        <fullName evidence="11">FHA domain-containing protein</fullName>
    </submittedName>
</protein>
<name>A0A8T7M8D4_9CHLR</name>
<feature type="domain" description="FHA" evidence="9">
    <location>
        <begin position="163"/>
        <end position="212"/>
    </location>
</feature>
<evidence type="ECO:0000256" key="8">
    <source>
        <dbReference type="SAM" id="Phobius"/>
    </source>
</evidence>